<feature type="transmembrane region" description="Helical" evidence="1">
    <location>
        <begin position="743"/>
        <end position="761"/>
    </location>
</feature>
<reference evidence="2 3" key="1">
    <citation type="journal article" date="2023" name="Commun. Biol.">
        <title>Genome analysis of Parmales, the sister group of diatoms, reveals the evolutionary specialization of diatoms from phago-mixotrophs to photoautotrophs.</title>
        <authorList>
            <person name="Ban H."/>
            <person name="Sato S."/>
            <person name="Yoshikawa S."/>
            <person name="Yamada K."/>
            <person name="Nakamura Y."/>
            <person name="Ichinomiya M."/>
            <person name="Sato N."/>
            <person name="Blanc-Mathieu R."/>
            <person name="Endo H."/>
            <person name="Kuwata A."/>
            <person name="Ogata H."/>
        </authorList>
    </citation>
    <scope>NUCLEOTIDE SEQUENCE [LARGE SCALE GENOMIC DNA]</scope>
</reference>
<feature type="transmembrane region" description="Helical" evidence="1">
    <location>
        <begin position="375"/>
        <end position="392"/>
    </location>
</feature>
<evidence type="ECO:0000313" key="3">
    <source>
        <dbReference type="Proteomes" id="UP001165060"/>
    </source>
</evidence>
<feature type="transmembrane region" description="Helical" evidence="1">
    <location>
        <begin position="688"/>
        <end position="704"/>
    </location>
</feature>
<dbReference type="EMBL" id="BRYB01004624">
    <property type="protein sequence ID" value="GMI34297.1"/>
    <property type="molecule type" value="Genomic_DNA"/>
</dbReference>
<sequence length="959" mass="104980">MHARATKKPPAHASSALDGEEELCRSLAVTYQVSYHLGSLLYLITSLAYAATGSDMYMTSIFYVSFPLSMAFLYIAFFSNPLKYDRGLPFLLSCAHYLCATLLPSCVFLVSIYAVYEPSYSLGESSPYTTVVLILLGSLPSFLVILYFAVRVRSYVAAFEPERLSRFLSDAVFIGGATYVSTLVLLAADSWKCFQQKNFEAAQLGECRSTLLSSFFLSMFVCLFAGVKIFARAMPPAAVLQHTVTTLDLARFSMRTSVKLRALALAITIASTMYLLSSLGNYSFMSSDDEWAKLSVGSIGLLSMSATSAWTIGAMWWVREEKEEKGGGGADAVEEEANFVTELHFAWPMFSFAVTLFYMLTWFNYLIDSRGFGEATHIVYPINMIFYITAFVSKPRRTDRRYMFFLYAHFFVWGPTAMLGKLFIWDVPTEGNEVQCVIDVAAIGFFCVLFKIGLAVRSAIGALPDAELHAFLTGTLLPSLISAFGPMLFLLFSPIRCISEVNWDFLDVQCKPLFTASMLLAVYLGFAICASIIHASVSKRERRGIGWSLEKLGTLQLSLTDGVEILCGTIVFFCGLYLVSIVIAKEGGGGGGVEANTEWGFGYGLSHAVGYTGAFFGIVVLILESMSAVKARREALRSPSTEDGDQQELIHELSPAFIAVCFVATLIQLTMAVYFAVTKDVESYDHSVLAYPPTILLFTASVLMRPRCNGEGYMRFLTLHFVLQFPFSEGIAAATRVYVGQPWTMVTAGIRITIVTVLFAAGKRFRSSVAHLPDAELSEFLTQTVMAKTAAAFGPMCLLMFSSLACIVGGNDECTAGILTSTYLGLMLMALLLFEVLHKAIPRSVQRRLAVTKESLATLVLPFPRRLQCALMALMGGGALLLLPYNGIESDAQVGFVKVVGASAGFAGFGAVIMEARGVLGGYDAWLREGESGQRGVERERGDRRFTVAEMGNELGDML</sequence>
<feature type="transmembrane region" description="Helical" evidence="1">
    <location>
        <begin position="565"/>
        <end position="584"/>
    </location>
</feature>
<feature type="transmembrane region" description="Helical" evidence="1">
    <location>
        <begin position="437"/>
        <end position="456"/>
    </location>
</feature>
<feature type="transmembrane region" description="Helical" evidence="1">
    <location>
        <begin position="816"/>
        <end position="837"/>
    </location>
</feature>
<feature type="transmembrane region" description="Helical" evidence="1">
    <location>
        <begin position="57"/>
        <end position="78"/>
    </location>
</feature>
<name>A0ABQ6MWN4_9STRA</name>
<feature type="transmembrane region" description="Helical" evidence="1">
    <location>
        <begin position="716"/>
        <end position="737"/>
    </location>
</feature>
<dbReference type="Proteomes" id="UP001165060">
    <property type="component" value="Unassembled WGS sequence"/>
</dbReference>
<keyword evidence="3" id="KW-1185">Reference proteome</keyword>
<feature type="transmembrane region" description="Helical" evidence="1">
    <location>
        <begin position="604"/>
        <end position="623"/>
    </location>
</feature>
<feature type="transmembrane region" description="Helical" evidence="1">
    <location>
        <begin position="299"/>
        <end position="318"/>
    </location>
</feature>
<feature type="transmembrane region" description="Helical" evidence="1">
    <location>
        <begin position="260"/>
        <end position="279"/>
    </location>
</feature>
<feature type="transmembrane region" description="Helical" evidence="1">
    <location>
        <begin position="345"/>
        <end position="363"/>
    </location>
</feature>
<feature type="transmembrane region" description="Helical" evidence="1">
    <location>
        <begin position="211"/>
        <end position="231"/>
    </location>
</feature>
<feature type="transmembrane region" description="Helical" evidence="1">
    <location>
        <begin position="128"/>
        <end position="150"/>
    </location>
</feature>
<accession>A0ABQ6MWN4</accession>
<gene>
    <name evidence="2" type="ORF">TeGR_g7487</name>
</gene>
<feature type="transmembrane region" description="Helical" evidence="1">
    <location>
        <begin position="512"/>
        <end position="533"/>
    </location>
</feature>
<keyword evidence="1" id="KW-0812">Transmembrane</keyword>
<comment type="caution">
    <text evidence="2">The sequence shown here is derived from an EMBL/GenBank/DDBJ whole genome shotgun (WGS) entry which is preliminary data.</text>
</comment>
<evidence type="ECO:0000313" key="2">
    <source>
        <dbReference type="EMBL" id="GMI34297.1"/>
    </source>
</evidence>
<feature type="transmembrane region" description="Helical" evidence="1">
    <location>
        <begin position="656"/>
        <end position="676"/>
    </location>
</feature>
<feature type="transmembrane region" description="Helical" evidence="1">
    <location>
        <begin position="404"/>
        <end position="425"/>
    </location>
</feature>
<feature type="transmembrane region" description="Helical" evidence="1">
    <location>
        <begin position="790"/>
        <end position="810"/>
    </location>
</feature>
<feature type="transmembrane region" description="Helical" evidence="1">
    <location>
        <begin position="468"/>
        <end position="492"/>
    </location>
</feature>
<evidence type="ECO:0000256" key="1">
    <source>
        <dbReference type="SAM" id="Phobius"/>
    </source>
</evidence>
<feature type="transmembrane region" description="Helical" evidence="1">
    <location>
        <begin position="90"/>
        <end position="116"/>
    </location>
</feature>
<keyword evidence="1" id="KW-0472">Membrane</keyword>
<proteinExistence type="predicted"/>
<feature type="transmembrane region" description="Helical" evidence="1">
    <location>
        <begin position="33"/>
        <end position="51"/>
    </location>
</feature>
<organism evidence="2 3">
    <name type="scientific">Tetraparma gracilis</name>
    <dbReference type="NCBI Taxonomy" id="2962635"/>
    <lineage>
        <taxon>Eukaryota</taxon>
        <taxon>Sar</taxon>
        <taxon>Stramenopiles</taxon>
        <taxon>Ochrophyta</taxon>
        <taxon>Bolidophyceae</taxon>
        <taxon>Parmales</taxon>
        <taxon>Triparmaceae</taxon>
        <taxon>Tetraparma</taxon>
    </lineage>
</organism>
<keyword evidence="1" id="KW-1133">Transmembrane helix</keyword>
<feature type="transmembrane region" description="Helical" evidence="1">
    <location>
        <begin position="171"/>
        <end position="191"/>
    </location>
</feature>
<protein>
    <submittedName>
        <fullName evidence="2">Uncharacterized protein</fullName>
    </submittedName>
</protein>